<name>A0AA88CS82_FICCA</name>
<feature type="domain" description="Myb-like" evidence="5">
    <location>
        <begin position="487"/>
        <end position="547"/>
    </location>
</feature>
<reference evidence="6" key="1">
    <citation type="submission" date="2023-07" db="EMBL/GenBank/DDBJ databases">
        <title>draft genome sequence of fig (Ficus carica).</title>
        <authorList>
            <person name="Takahashi T."/>
            <person name="Nishimura K."/>
        </authorList>
    </citation>
    <scope>NUCLEOTIDE SEQUENCE</scope>
</reference>
<dbReference type="InterPro" id="IPR011011">
    <property type="entry name" value="Znf_FYVE_PHD"/>
</dbReference>
<evidence type="ECO:0000256" key="2">
    <source>
        <dbReference type="ARBA" id="ARBA00022771"/>
    </source>
</evidence>
<feature type="compositionally biased region" description="Low complexity" evidence="4">
    <location>
        <begin position="22"/>
        <end position="31"/>
    </location>
</feature>
<organism evidence="6 7">
    <name type="scientific">Ficus carica</name>
    <name type="common">Common fig</name>
    <dbReference type="NCBI Taxonomy" id="3494"/>
    <lineage>
        <taxon>Eukaryota</taxon>
        <taxon>Viridiplantae</taxon>
        <taxon>Streptophyta</taxon>
        <taxon>Embryophyta</taxon>
        <taxon>Tracheophyta</taxon>
        <taxon>Spermatophyta</taxon>
        <taxon>Magnoliopsida</taxon>
        <taxon>eudicotyledons</taxon>
        <taxon>Gunneridae</taxon>
        <taxon>Pentapetalae</taxon>
        <taxon>rosids</taxon>
        <taxon>fabids</taxon>
        <taxon>Rosales</taxon>
        <taxon>Moraceae</taxon>
        <taxon>Ficeae</taxon>
        <taxon>Ficus</taxon>
    </lineage>
</organism>
<evidence type="ECO:0000313" key="7">
    <source>
        <dbReference type="Proteomes" id="UP001187192"/>
    </source>
</evidence>
<comment type="caution">
    <text evidence="6">The sequence shown here is derived from an EMBL/GenBank/DDBJ whole genome shotgun (WGS) entry which is preliminary data.</text>
</comment>
<dbReference type="PROSITE" id="PS50090">
    <property type="entry name" value="MYB_LIKE"/>
    <property type="match status" value="1"/>
</dbReference>
<dbReference type="PANTHER" id="PTHR47863">
    <property type="entry name" value="RING/FYVE/PHD ZINC FINGER SUPERFAMILY PROTEIN"/>
    <property type="match status" value="1"/>
</dbReference>
<keyword evidence="1" id="KW-0479">Metal-binding</keyword>
<evidence type="ECO:0000256" key="1">
    <source>
        <dbReference type="ARBA" id="ARBA00022723"/>
    </source>
</evidence>
<dbReference type="SMART" id="SM00717">
    <property type="entry name" value="SANT"/>
    <property type="match status" value="1"/>
</dbReference>
<dbReference type="EMBL" id="BTGU01000002">
    <property type="protein sequence ID" value="GMN27507.1"/>
    <property type="molecule type" value="Genomic_DNA"/>
</dbReference>
<sequence length="555" mass="62845">MRTKTLRAKSRPALTPTRRSLRSSSAAARALPVLLNQDDESHQQSDRTHKIVTESSSDSDCNDDEVGVVPDSVDIIVEKEVDLSAQTENNNSEDSLEEGTCIRCKGRERDDQVLFCSEIGCVIGVHEKCMGCNPWFNDSGRFYCPICRQKQMLACVRETRRRVKDAKKALLSFLEGSKVTGNKGKEKLNRRDQRNEPCKLSSLGDGICHYNENDLNDVEVENQGTVQEEDVRKGIENAELGCIDQGTVMPENEAVQPNSFVVNSGDNVGCREEVPSKENLFEMRGRETLEDEQEEGLGLMGDSEEDERIGKDKEETEAFCTSHVAEVRIEGEEEEDLEPMDVSEYDREAMGALNTSHVAEERNADGAVKVSIKGADTRVSKNNEAMEKDKEQMQPETSNSDRLANASPVSETETLSKPRGRFKRRAGKATRPQNDSPSMRSSPKLKRAFLRRKASAKKNAVSFYEKVTTSKNSRESTKQHTTVNFPEGRRKRLHWTVEEEEMLKEGVNEFSLTTKNIPWRKILEYGRHVFHETRSPMDLKDKWRNMDRDGVRVNR</sequence>
<evidence type="ECO:0000259" key="5">
    <source>
        <dbReference type="PROSITE" id="PS50090"/>
    </source>
</evidence>
<feature type="compositionally biased region" description="Basic residues" evidence="4">
    <location>
        <begin position="1"/>
        <end position="10"/>
    </location>
</feature>
<dbReference type="InterPro" id="IPR019786">
    <property type="entry name" value="Zinc_finger_PHD-type_CS"/>
</dbReference>
<feature type="compositionally biased region" description="Polar residues" evidence="4">
    <location>
        <begin position="431"/>
        <end position="441"/>
    </location>
</feature>
<dbReference type="PROSITE" id="PS01359">
    <property type="entry name" value="ZF_PHD_1"/>
    <property type="match status" value="1"/>
</dbReference>
<accession>A0AA88CS82</accession>
<evidence type="ECO:0000313" key="6">
    <source>
        <dbReference type="EMBL" id="GMN27507.1"/>
    </source>
</evidence>
<dbReference type="InterPro" id="IPR001005">
    <property type="entry name" value="SANT/Myb"/>
</dbReference>
<feature type="compositionally biased region" description="Basic residues" evidence="4">
    <location>
        <begin position="418"/>
        <end position="428"/>
    </location>
</feature>
<dbReference type="AlphaFoldDB" id="A0AA88CS82"/>
<dbReference type="GO" id="GO:0008270">
    <property type="term" value="F:zinc ion binding"/>
    <property type="evidence" value="ECO:0007669"/>
    <property type="project" value="UniProtKB-KW"/>
</dbReference>
<dbReference type="Gene3D" id="3.30.40.10">
    <property type="entry name" value="Zinc/RING finger domain, C3HC4 (zinc finger)"/>
    <property type="match status" value="1"/>
</dbReference>
<keyword evidence="3" id="KW-0862">Zinc</keyword>
<keyword evidence="2" id="KW-0863">Zinc-finger</keyword>
<keyword evidence="7" id="KW-1185">Reference proteome</keyword>
<protein>
    <recommendedName>
        <fullName evidence="5">Myb-like domain-containing protein</fullName>
    </recommendedName>
</protein>
<dbReference type="PANTHER" id="PTHR47863:SF5">
    <property type="entry name" value="HOMEODOMAIN-LIKE PROTEIN WITH RING_FYVE_PHD-TYPE ZINC FINGER DOMAIN-CONTAINING PROTEIN-RELATED"/>
    <property type="match status" value="1"/>
</dbReference>
<feature type="region of interest" description="Disordered" evidence="4">
    <location>
        <begin position="356"/>
        <end position="446"/>
    </location>
</feature>
<feature type="compositionally biased region" description="Polar residues" evidence="4">
    <location>
        <begin position="394"/>
        <end position="415"/>
    </location>
</feature>
<dbReference type="Proteomes" id="UP001187192">
    <property type="component" value="Unassembled WGS sequence"/>
</dbReference>
<evidence type="ECO:0000256" key="4">
    <source>
        <dbReference type="SAM" id="MobiDB-lite"/>
    </source>
</evidence>
<feature type="region of interest" description="Disordered" evidence="4">
    <location>
        <begin position="1"/>
        <end position="63"/>
    </location>
</feature>
<feature type="compositionally biased region" description="Basic and acidic residues" evidence="4">
    <location>
        <begin position="375"/>
        <end position="393"/>
    </location>
</feature>
<dbReference type="InterPro" id="IPR009057">
    <property type="entry name" value="Homeodomain-like_sf"/>
</dbReference>
<dbReference type="InterPro" id="IPR013083">
    <property type="entry name" value="Znf_RING/FYVE/PHD"/>
</dbReference>
<dbReference type="SUPFAM" id="SSF46689">
    <property type="entry name" value="Homeodomain-like"/>
    <property type="match status" value="1"/>
</dbReference>
<proteinExistence type="predicted"/>
<dbReference type="CDD" id="cd15489">
    <property type="entry name" value="PHD_SF"/>
    <property type="match status" value="1"/>
</dbReference>
<feature type="compositionally biased region" description="Basic and acidic residues" evidence="4">
    <location>
        <begin position="39"/>
        <end position="52"/>
    </location>
</feature>
<evidence type="ECO:0000256" key="3">
    <source>
        <dbReference type="ARBA" id="ARBA00022833"/>
    </source>
</evidence>
<dbReference type="CDD" id="cd11660">
    <property type="entry name" value="SANT_TRF"/>
    <property type="match status" value="1"/>
</dbReference>
<dbReference type="Gene3D" id="1.10.10.60">
    <property type="entry name" value="Homeodomain-like"/>
    <property type="match status" value="1"/>
</dbReference>
<gene>
    <name evidence="6" type="ORF">TIFTF001_001679</name>
</gene>
<dbReference type="SUPFAM" id="SSF57903">
    <property type="entry name" value="FYVE/PHD zinc finger"/>
    <property type="match status" value="1"/>
</dbReference>